<name>E4RKU5_HALHG</name>
<feature type="transmembrane region" description="Helical" evidence="19">
    <location>
        <begin position="184"/>
        <end position="203"/>
    </location>
</feature>
<evidence type="ECO:0000256" key="14">
    <source>
        <dbReference type="ARBA" id="ARBA00023098"/>
    </source>
</evidence>
<evidence type="ECO:0000256" key="3">
    <source>
        <dbReference type="ARBA" id="ARBA00005119"/>
    </source>
</evidence>
<evidence type="ECO:0000256" key="19">
    <source>
        <dbReference type="SAM" id="Phobius"/>
    </source>
</evidence>
<keyword evidence="12 18" id="KW-0548">Nucleotidyltransferase</keyword>
<comment type="pathway">
    <text evidence="3 18">Phospholipid metabolism; CDP-diacylglycerol biosynthesis; CDP-diacylglycerol from sn-glycerol 3-phosphate: step 3/3.</text>
</comment>
<evidence type="ECO:0000256" key="17">
    <source>
        <dbReference type="ARBA" id="ARBA00023264"/>
    </source>
</evidence>
<evidence type="ECO:0000256" key="8">
    <source>
        <dbReference type="ARBA" id="ARBA00022475"/>
    </source>
</evidence>
<evidence type="ECO:0000256" key="16">
    <source>
        <dbReference type="ARBA" id="ARBA00023209"/>
    </source>
</evidence>
<dbReference type="UniPathway" id="UPA00557">
    <property type="reaction ID" value="UER00614"/>
</dbReference>
<evidence type="ECO:0000313" key="21">
    <source>
        <dbReference type="Proteomes" id="UP000007434"/>
    </source>
</evidence>
<sequence length="276" mass="31124">MMVIKMLKKRIISSIFGILILAILVFSGSFVFFLTVSAIAILGIKEYCSMLKIESTVLKSILNFSGVLIVFNSFLLSNNYRHLPYGIILFIIIILLYCYNIYHYEEGLFVKNISYQFFALIYIAGGLSFAIFLRDFTIGPFFNTSALWFVLIATWLTDSGAYFIGIKFGKKAMAPVISPNKTVAGAVGGIATAIIFIISVTLIFDFFNIYWLIFSLFFPIVAIMGDLFESCLKRDFKVKDTGSIIPGHGGILDRFDSFIFTAPLTYYFLYILMVVN</sequence>
<feature type="transmembrane region" description="Helical" evidence="19">
    <location>
        <begin position="12"/>
        <end position="44"/>
    </location>
</feature>
<dbReference type="Pfam" id="PF01148">
    <property type="entry name" value="CTP_transf_1"/>
    <property type="match status" value="1"/>
</dbReference>
<dbReference type="OrthoDB" id="9799199at2"/>
<keyword evidence="21" id="KW-1185">Reference proteome</keyword>
<evidence type="ECO:0000256" key="12">
    <source>
        <dbReference type="ARBA" id="ARBA00022695"/>
    </source>
</evidence>
<evidence type="ECO:0000256" key="11">
    <source>
        <dbReference type="ARBA" id="ARBA00022692"/>
    </source>
</evidence>
<dbReference type="GO" id="GO:0004605">
    <property type="term" value="F:phosphatidate cytidylyltransferase activity"/>
    <property type="evidence" value="ECO:0007669"/>
    <property type="project" value="UniProtKB-EC"/>
</dbReference>
<dbReference type="PANTHER" id="PTHR46382">
    <property type="entry name" value="PHOSPHATIDATE CYTIDYLYLTRANSFERASE"/>
    <property type="match status" value="1"/>
</dbReference>
<keyword evidence="15 19" id="KW-0472">Membrane</keyword>
<evidence type="ECO:0000313" key="20">
    <source>
        <dbReference type="EMBL" id="ADQ14765.1"/>
    </source>
</evidence>
<evidence type="ECO:0000256" key="5">
    <source>
        <dbReference type="ARBA" id="ARBA00010185"/>
    </source>
</evidence>
<evidence type="ECO:0000256" key="2">
    <source>
        <dbReference type="ARBA" id="ARBA00004651"/>
    </source>
</evidence>
<comment type="catalytic activity">
    <reaction evidence="1 18">
        <text>a 1,2-diacyl-sn-glycero-3-phosphate + CTP + H(+) = a CDP-1,2-diacyl-sn-glycerol + diphosphate</text>
        <dbReference type="Rhea" id="RHEA:16229"/>
        <dbReference type="ChEBI" id="CHEBI:15378"/>
        <dbReference type="ChEBI" id="CHEBI:33019"/>
        <dbReference type="ChEBI" id="CHEBI:37563"/>
        <dbReference type="ChEBI" id="CHEBI:58332"/>
        <dbReference type="ChEBI" id="CHEBI:58608"/>
        <dbReference type="EC" id="2.7.7.41"/>
    </reaction>
</comment>
<reference evidence="20 21" key="2">
    <citation type="journal article" date="2011" name="J. Bacteriol.">
        <title>Complete Genome Sequence of the Haloalkaliphilic, Hydrogen Producing Halanaerobium hydrogenoformans.</title>
        <authorList>
            <person name="Brown S.D."/>
            <person name="Begemann M.B."/>
            <person name="Mormile M.R."/>
            <person name="Wall J.D."/>
            <person name="Han C.S."/>
            <person name="Goodwin L.A."/>
            <person name="Pitluck S."/>
            <person name="Land M.L."/>
            <person name="Hauser L.J."/>
            <person name="Elias D.A."/>
        </authorList>
    </citation>
    <scope>NUCLEOTIDE SEQUENCE [LARGE SCALE GENOMIC DNA]</scope>
    <source>
        <strain evidence="21">sapolanicus</strain>
    </source>
</reference>
<feature type="transmembrane region" description="Helical" evidence="19">
    <location>
        <begin position="82"/>
        <end position="102"/>
    </location>
</feature>
<comment type="pathway">
    <text evidence="4">Lipid metabolism.</text>
</comment>
<keyword evidence="16" id="KW-0594">Phospholipid biosynthesis</keyword>
<evidence type="ECO:0000256" key="1">
    <source>
        <dbReference type="ARBA" id="ARBA00001698"/>
    </source>
</evidence>
<keyword evidence="9" id="KW-0444">Lipid biosynthesis</keyword>
<evidence type="ECO:0000256" key="13">
    <source>
        <dbReference type="ARBA" id="ARBA00022989"/>
    </source>
</evidence>
<feature type="transmembrane region" description="Helical" evidence="19">
    <location>
        <begin position="209"/>
        <end position="228"/>
    </location>
</feature>
<protein>
    <recommendedName>
        <fullName evidence="7 18">Phosphatidate cytidylyltransferase</fullName>
        <ecNumber evidence="6 18">2.7.7.41</ecNumber>
    </recommendedName>
</protein>
<feature type="transmembrane region" description="Helical" evidence="19">
    <location>
        <begin position="145"/>
        <end position="164"/>
    </location>
</feature>
<reference evidence="20 21" key="1">
    <citation type="submission" date="2010-11" db="EMBL/GenBank/DDBJ databases">
        <title>Complete sequence of Halanaerobium sp. sapolanicus.</title>
        <authorList>
            <consortium name="US DOE Joint Genome Institute"/>
            <person name="Lucas S."/>
            <person name="Copeland A."/>
            <person name="Lapidus A."/>
            <person name="Cheng J.-F."/>
            <person name="Bruce D."/>
            <person name="Goodwin L."/>
            <person name="Pitluck S."/>
            <person name="Davenport K."/>
            <person name="Detter J.C."/>
            <person name="Han C."/>
            <person name="Tapia R."/>
            <person name="Land M."/>
            <person name="Hauser L."/>
            <person name="Jeffries C."/>
            <person name="Kyrpides N."/>
            <person name="Ivanova N."/>
            <person name="Mikhailova N."/>
            <person name="Begemann M.B."/>
            <person name="Mormile M.R."/>
            <person name="Wall J.D."/>
            <person name="Elias D.A."/>
            <person name="Woyke T."/>
        </authorList>
    </citation>
    <scope>NUCLEOTIDE SEQUENCE [LARGE SCALE GENOMIC DNA]</scope>
    <source>
        <strain evidence="21">sapolanicus</strain>
    </source>
</reference>
<dbReference type="GO" id="GO:0016024">
    <property type="term" value="P:CDP-diacylglycerol biosynthetic process"/>
    <property type="evidence" value="ECO:0007669"/>
    <property type="project" value="UniProtKB-UniPathway"/>
</dbReference>
<dbReference type="PROSITE" id="PS01315">
    <property type="entry name" value="CDS"/>
    <property type="match status" value="1"/>
</dbReference>
<dbReference type="HOGENOM" id="CLU_037294_2_1_9"/>
<dbReference type="EC" id="2.7.7.41" evidence="6 18"/>
<dbReference type="InterPro" id="IPR000374">
    <property type="entry name" value="PC_trans"/>
</dbReference>
<evidence type="ECO:0000256" key="18">
    <source>
        <dbReference type="RuleBase" id="RU003938"/>
    </source>
</evidence>
<dbReference type="eggNOG" id="COG4589">
    <property type="taxonomic scope" value="Bacteria"/>
</dbReference>
<evidence type="ECO:0000256" key="6">
    <source>
        <dbReference type="ARBA" id="ARBA00012487"/>
    </source>
</evidence>
<keyword evidence="10 18" id="KW-0808">Transferase</keyword>
<dbReference type="STRING" id="656519.Halsa_1338"/>
<keyword evidence="13 19" id="KW-1133">Transmembrane helix</keyword>
<keyword evidence="8" id="KW-1003">Cell membrane</keyword>
<keyword evidence="14" id="KW-0443">Lipid metabolism</keyword>
<keyword evidence="17" id="KW-1208">Phospholipid metabolism</keyword>
<comment type="subcellular location">
    <subcellularLocation>
        <location evidence="2">Cell membrane</location>
        <topology evidence="2">Multi-pass membrane protein</topology>
    </subcellularLocation>
</comment>
<dbReference type="GO" id="GO:0005886">
    <property type="term" value="C:plasma membrane"/>
    <property type="evidence" value="ECO:0007669"/>
    <property type="project" value="UniProtKB-SubCell"/>
</dbReference>
<organism evidence="20 21">
    <name type="scientific">Halanaerobium hydrogeniformans</name>
    <name type="common">Halanaerobium sp. (strain sapolanicus)</name>
    <dbReference type="NCBI Taxonomy" id="656519"/>
    <lineage>
        <taxon>Bacteria</taxon>
        <taxon>Bacillati</taxon>
        <taxon>Bacillota</taxon>
        <taxon>Clostridia</taxon>
        <taxon>Halanaerobiales</taxon>
        <taxon>Halanaerobiaceae</taxon>
        <taxon>Halanaerobium</taxon>
    </lineage>
</organism>
<evidence type="ECO:0000256" key="15">
    <source>
        <dbReference type="ARBA" id="ARBA00023136"/>
    </source>
</evidence>
<feature type="transmembrane region" description="Helical" evidence="19">
    <location>
        <begin position="56"/>
        <end position="76"/>
    </location>
</feature>
<proteinExistence type="inferred from homology"/>
<gene>
    <name evidence="20" type="ordered locus">Halsa_1338</name>
</gene>
<dbReference type="KEGG" id="has:Halsa_1338"/>
<feature type="transmembrane region" description="Helical" evidence="19">
    <location>
        <begin position="114"/>
        <end position="133"/>
    </location>
</feature>
<dbReference type="AlphaFoldDB" id="E4RKU5"/>
<dbReference type="EMBL" id="CP002304">
    <property type="protein sequence ID" value="ADQ14765.1"/>
    <property type="molecule type" value="Genomic_DNA"/>
</dbReference>
<comment type="similarity">
    <text evidence="5 18">Belongs to the CDS family.</text>
</comment>
<dbReference type="RefSeq" id="WP_013405846.1">
    <property type="nucleotide sequence ID" value="NC_014654.1"/>
</dbReference>
<feature type="transmembrane region" description="Helical" evidence="19">
    <location>
        <begin position="258"/>
        <end position="275"/>
    </location>
</feature>
<dbReference type="PANTHER" id="PTHR46382:SF1">
    <property type="entry name" value="PHOSPHATIDATE CYTIDYLYLTRANSFERASE"/>
    <property type="match status" value="1"/>
</dbReference>
<keyword evidence="11 18" id="KW-0812">Transmembrane</keyword>
<evidence type="ECO:0000256" key="7">
    <source>
        <dbReference type="ARBA" id="ARBA00019373"/>
    </source>
</evidence>
<accession>E4RKU5</accession>
<evidence type="ECO:0000256" key="9">
    <source>
        <dbReference type="ARBA" id="ARBA00022516"/>
    </source>
</evidence>
<dbReference type="Proteomes" id="UP000007434">
    <property type="component" value="Chromosome"/>
</dbReference>
<evidence type="ECO:0000256" key="4">
    <source>
        <dbReference type="ARBA" id="ARBA00005189"/>
    </source>
</evidence>
<evidence type="ECO:0000256" key="10">
    <source>
        <dbReference type="ARBA" id="ARBA00022679"/>
    </source>
</evidence>